<protein>
    <recommendedName>
        <fullName evidence="7">Flagellar protein</fullName>
    </recommendedName>
</protein>
<keyword evidence="9" id="KW-0282">Flagellum</keyword>
<keyword evidence="8" id="KW-0732">Signal</keyword>
<keyword evidence="2 7" id="KW-0812">Transmembrane</keyword>
<dbReference type="PANTHER" id="PTHR38766">
    <property type="entry name" value="FLAGELLAR PROTEIN FLIO"/>
    <property type="match status" value="1"/>
</dbReference>
<keyword evidence="3 7" id="KW-1133">Transmembrane helix</keyword>
<gene>
    <name evidence="9" type="primary">fliO</name>
    <name evidence="9" type="ORF">KDW95_11920</name>
</gene>
<feature type="transmembrane region" description="Helical" evidence="7">
    <location>
        <begin position="65"/>
        <end position="89"/>
    </location>
</feature>
<name>A0ABY5HGA5_9GAMM</name>
<reference evidence="9" key="1">
    <citation type="submission" date="2021-04" db="EMBL/GenBank/DDBJ databases">
        <title>Oceanospirillales bacteria with DddD are important DMSP degraders in coastal seawater.</title>
        <authorList>
            <person name="Liu J."/>
        </authorList>
    </citation>
    <scope>NUCLEOTIDE SEQUENCE</scope>
    <source>
        <strain evidence="9">D13-1</strain>
    </source>
</reference>
<evidence type="ECO:0000256" key="4">
    <source>
        <dbReference type="ARBA" id="ARBA00023136"/>
    </source>
</evidence>
<keyword evidence="10" id="KW-1185">Reference proteome</keyword>
<keyword evidence="9" id="KW-0966">Cell projection</keyword>
<evidence type="ECO:0000256" key="8">
    <source>
        <dbReference type="SAM" id="SignalP"/>
    </source>
</evidence>
<evidence type="ECO:0000256" key="7">
    <source>
        <dbReference type="RuleBase" id="RU362064"/>
    </source>
</evidence>
<comment type="subcellular location">
    <subcellularLocation>
        <location evidence="7">Cell membrane</location>
    </subcellularLocation>
    <subcellularLocation>
        <location evidence="7">Bacterial flagellum basal body</location>
    </subcellularLocation>
</comment>
<dbReference type="NCBIfam" id="TIGR03500">
    <property type="entry name" value="FliO_TIGR"/>
    <property type="match status" value="1"/>
</dbReference>
<evidence type="ECO:0000256" key="2">
    <source>
        <dbReference type="ARBA" id="ARBA00022692"/>
    </source>
</evidence>
<evidence type="ECO:0000256" key="6">
    <source>
        <dbReference type="ARBA" id="ARBA00037937"/>
    </source>
</evidence>
<dbReference type="InterPro" id="IPR022781">
    <property type="entry name" value="Flagellar_biosynth_FliO"/>
</dbReference>
<evidence type="ECO:0000313" key="9">
    <source>
        <dbReference type="EMBL" id="UTW10026.1"/>
    </source>
</evidence>
<evidence type="ECO:0000256" key="1">
    <source>
        <dbReference type="ARBA" id="ARBA00022475"/>
    </source>
</evidence>
<keyword evidence="9" id="KW-0969">Cilium</keyword>
<dbReference type="Pfam" id="PF04347">
    <property type="entry name" value="FliO"/>
    <property type="match status" value="1"/>
</dbReference>
<evidence type="ECO:0000256" key="5">
    <source>
        <dbReference type="ARBA" id="ARBA00023143"/>
    </source>
</evidence>
<evidence type="ECO:0000256" key="3">
    <source>
        <dbReference type="ARBA" id="ARBA00022989"/>
    </source>
</evidence>
<organism evidence="9 10">
    <name type="scientific">Marinobacterium rhizophilum</name>
    <dbReference type="NCBI Taxonomy" id="420402"/>
    <lineage>
        <taxon>Bacteria</taxon>
        <taxon>Pseudomonadati</taxon>
        <taxon>Pseudomonadota</taxon>
        <taxon>Gammaproteobacteria</taxon>
        <taxon>Oceanospirillales</taxon>
        <taxon>Oceanospirillaceae</taxon>
        <taxon>Marinobacterium</taxon>
    </lineage>
</organism>
<dbReference type="RefSeq" id="WP_255852028.1">
    <property type="nucleotide sequence ID" value="NZ_CP073347.1"/>
</dbReference>
<dbReference type="EMBL" id="CP073347">
    <property type="protein sequence ID" value="UTW10026.1"/>
    <property type="molecule type" value="Genomic_DNA"/>
</dbReference>
<feature type="chain" id="PRO_5046329318" description="Flagellar protein" evidence="8">
    <location>
        <begin position="20"/>
        <end position="168"/>
    </location>
</feature>
<keyword evidence="1 7" id="KW-1003">Cell membrane</keyword>
<dbReference type="Proteomes" id="UP001058461">
    <property type="component" value="Chromosome"/>
</dbReference>
<dbReference type="PANTHER" id="PTHR38766:SF1">
    <property type="entry name" value="FLAGELLAR PROTEIN FLIO"/>
    <property type="match status" value="1"/>
</dbReference>
<accession>A0ABY5HGA5</accession>
<proteinExistence type="inferred from homology"/>
<evidence type="ECO:0000313" key="10">
    <source>
        <dbReference type="Proteomes" id="UP001058461"/>
    </source>
</evidence>
<comment type="similarity">
    <text evidence="6 7">Belongs to the FliO/MopB family.</text>
</comment>
<sequence length="168" mass="17562">MLRLLTVLLYLLMVPAAQGQVASAALPTALSSAQGAQQPDAGLASQLSLAPSAAVRPALQDPVSFAMLGQLLMGLVVVILAILLVLWLVKRFTGLGVQGRHLKVVAALSLGAREKAVLVEVGGRQLLLGVAPGRVSLLERFESPVVETDPGAGFGARLREVLDRKESQ</sequence>
<keyword evidence="5 7" id="KW-0975">Bacterial flagellum</keyword>
<dbReference type="InterPro" id="IPR052205">
    <property type="entry name" value="FliO/MopB"/>
</dbReference>
<feature type="signal peptide" evidence="8">
    <location>
        <begin position="1"/>
        <end position="19"/>
    </location>
</feature>
<keyword evidence="4 7" id="KW-0472">Membrane</keyword>